<evidence type="ECO:0000313" key="9">
    <source>
        <dbReference type="EMBL" id="MBE9610076.1"/>
    </source>
</evidence>
<dbReference type="SUPFAM" id="SSF51905">
    <property type="entry name" value="FAD/NAD(P)-binding domain"/>
    <property type="match status" value="1"/>
</dbReference>
<dbReference type="FunFam" id="3.50.50.60:FF:000021">
    <property type="entry name" value="Ubiquinone biosynthesis monooxygenase COQ6"/>
    <property type="match status" value="1"/>
</dbReference>
<dbReference type="AlphaFoldDB" id="A0A8J7K247"/>
<organism evidence="9 10">
    <name type="scientific">Chitinilyticum piscinae</name>
    <dbReference type="NCBI Taxonomy" id="2866724"/>
    <lineage>
        <taxon>Bacteria</taxon>
        <taxon>Pseudomonadati</taxon>
        <taxon>Pseudomonadota</taxon>
        <taxon>Betaproteobacteria</taxon>
        <taxon>Neisseriales</taxon>
        <taxon>Chitinibacteraceae</taxon>
        <taxon>Chitinilyticum</taxon>
    </lineage>
</organism>
<comment type="caution">
    <text evidence="9">The sequence shown here is derived from an EMBL/GenBank/DDBJ whole genome shotgun (WGS) entry which is preliminary data.</text>
</comment>
<dbReference type="InterPro" id="IPR010971">
    <property type="entry name" value="UbiH/COQ6"/>
</dbReference>
<keyword evidence="6" id="KW-0560">Oxidoreductase</keyword>
<dbReference type="PRINTS" id="PR00420">
    <property type="entry name" value="RNGMNOXGNASE"/>
</dbReference>
<dbReference type="GO" id="GO:0006744">
    <property type="term" value="P:ubiquinone biosynthetic process"/>
    <property type="evidence" value="ECO:0007669"/>
    <property type="project" value="UniProtKB-UniPathway"/>
</dbReference>
<gene>
    <name evidence="9" type="ORF">INR99_12065</name>
</gene>
<dbReference type="Proteomes" id="UP000604481">
    <property type="component" value="Unassembled WGS sequence"/>
</dbReference>
<dbReference type="GO" id="GO:0016705">
    <property type="term" value="F:oxidoreductase activity, acting on paired donors, with incorporation or reduction of molecular oxygen"/>
    <property type="evidence" value="ECO:0007669"/>
    <property type="project" value="InterPro"/>
</dbReference>
<accession>A0A8J7K247</accession>
<evidence type="ECO:0000259" key="8">
    <source>
        <dbReference type="Pfam" id="PF01494"/>
    </source>
</evidence>
<evidence type="ECO:0000256" key="4">
    <source>
        <dbReference type="ARBA" id="ARBA00022630"/>
    </source>
</evidence>
<dbReference type="NCBIfam" id="NF005788">
    <property type="entry name" value="PRK07608.1-3"/>
    <property type="match status" value="1"/>
</dbReference>
<evidence type="ECO:0000256" key="1">
    <source>
        <dbReference type="ARBA" id="ARBA00001974"/>
    </source>
</evidence>
<comment type="cofactor">
    <cofactor evidence="1">
        <name>FAD</name>
        <dbReference type="ChEBI" id="CHEBI:57692"/>
    </cofactor>
</comment>
<name>A0A8J7K247_9NEIS</name>
<comment type="similarity">
    <text evidence="3">Belongs to the UbiH/COQ6 family.</text>
</comment>
<dbReference type="GO" id="GO:0110142">
    <property type="term" value="C:ubiquinone biosynthesis complex"/>
    <property type="evidence" value="ECO:0007669"/>
    <property type="project" value="UniProtKB-ARBA"/>
</dbReference>
<evidence type="ECO:0000256" key="7">
    <source>
        <dbReference type="ARBA" id="ARBA00023033"/>
    </source>
</evidence>
<evidence type="ECO:0000313" key="10">
    <source>
        <dbReference type="Proteomes" id="UP000604481"/>
    </source>
</evidence>
<dbReference type="InterPro" id="IPR036188">
    <property type="entry name" value="FAD/NAD-bd_sf"/>
</dbReference>
<evidence type="ECO:0000256" key="5">
    <source>
        <dbReference type="ARBA" id="ARBA00022827"/>
    </source>
</evidence>
<protein>
    <submittedName>
        <fullName evidence="9">UbiH/UbiF family hydroxylase</fullName>
    </submittedName>
</protein>
<keyword evidence="7" id="KW-0503">Monooxygenase</keyword>
<dbReference type="PANTHER" id="PTHR43876:SF7">
    <property type="entry name" value="UBIQUINONE BIOSYNTHESIS MONOOXYGENASE COQ6, MITOCHONDRIAL"/>
    <property type="match status" value="1"/>
</dbReference>
<dbReference type="InterPro" id="IPR002938">
    <property type="entry name" value="FAD-bd"/>
</dbReference>
<comment type="pathway">
    <text evidence="2">Cofactor biosynthesis; ubiquinone biosynthesis.</text>
</comment>
<feature type="domain" description="FAD-binding" evidence="8">
    <location>
        <begin position="6"/>
        <end position="339"/>
    </location>
</feature>
<evidence type="ECO:0000256" key="2">
    <source>
        <dbReference type="ARBA" id="ARBA00004749"/>
    </source>
</evidence>
<dbReference type="Pfam" id="PF01494">
    <property type="entry name" value="FAD_binding_3"/>
    <property type="match status" value="1"/>
</dbReference>
<keyword evidence="4" id="KW-0285">Flavoprotein</keyword>
<dbReference type="EMBL" id="JADFUA010000007">
    <property type="protein sequence ID" value="MBE9610076.1"/>
    <property type="molecule type" value="Genomic_DNA"/>
</dbReference>
<keyword evidence="5" id="KW-0274">FAD</keyword>
<dbReference type="PANTHER" id="PTHR43876">
    <property type="entry name" value="UBIQUINONE BIOSYNTHESIS MONOOXYGENASE COQ6, MITOCHONDRIAL"/>
    <property type="match status" value="1"/>
</dbReference>
<dbReference type="InterPro" id="IPR051205">
    <property type="entry name" value="UbiH/COQ6_monooxygenase"/>
</dbReference>
<dbReference type="RefSeq" id="WP_194116605.1">
    <property type="nucleotide sequence ID" value="NZ_JADFUA010000007.1"/>
</dbReference>
<dbReference type="GO" id="GO:0004497">
    <property type="term" value="F:monooxygenase activity"/>
    <property type="evidence" value="ECO:0007669"/>
    <property type="project" value="UniProtKB-KW"/>
</dbReference>
<evidence type="ECO:0000256" key="3">
    <source>
        <dbReference type="ARBA" id="ARBA00005349"/>
    </source>
</evidence>
<reference evidence="9 10" key="1">
    <citation type="submission" date="2020-10" db="EMBL/GenBank/DDBJ databases">
        <title>The genome sequence of Chitinilyticum litopenaei 4Y14.</title>
        <authorList>
            <person name="Liu Y."/>
        </authorList>
    </citation>
    <scope>NUCLEOTIDE SEQUENCE [LARGE SCALE GENOMIC DNA]</scope>
    <source>
        <strain evidence="9 10">4Y14</strain>
    </source>
</reference>
<dbReference type="UniPathway" id="UPA00232"/>
<dbReference type="Gene3D" id="3.50.50.60">
    <property type="entry name" value="FAD/NAD(P)-binding domain"/>
    <property type="match status" value="2"/>
</dbReference>
<dbReference type="NCBIfam" id="TIGR01988">
    <property type="entry name" value="Ubi-OHases"/>
    <property type="match status" value="1"/>
</dbReference>
<sequence>MDKLDFDVIIVGGGLVGAALALALRNSPLQVALLEGAPPVADVPEDWDARVYAISRASQRLLERIGAWQRLDASRVAPVVAMDIRGDRNAHLRFDALEAGSETLTHILENRHLQHALWQGLADSPNVTVITPAQPETLQIDASCAALQLKDGRRLRASLIVGADGANSWVRRQLGITPKIMPYEQFGVVANFATERPPQGLARQWFRTDGILAWLPLPGRRMSMVWSCNQARKDELLGLSPDALAAEVAAAGGRLLGNLEVITPAQAFPLRLNHVPEIVRSRVALVGDAAHTVHPLAGQGVNLGFGDVASLAGILTTELPARVGDYLVLRRYERERREAVLLMQGVCHGLQKLFNNENPVLGSLRNWGLGLTNSLPWVKQQLIRHAMDA</sequence>
<keyword evidence="10" id="KW-1185">Reference proteome</keyword>
<evidence type="ECO:0000256" key="6">
    <source>
        <dbReference type="ARBA" id="ARBA00023002"/>
    </source>
</evidence>
<dbReference type="GO" id="GO:0071949">
    <property type="term" value="F:FAD binding"/>
    <property type="evidence" value="ECO:0007669"/>
    <property type="project" value="InterPro"/>
</dbReference>
<dbReference type="PROSITE" id="PS01304">
    <property type="entry name" value="UBIH"/>
    <property type="match status" value="1"/>
</dbReference>
<proteinExistence type="inferred from homology"/>
<dbReference type="InterPro" id="IPR018168">
    <property type="entry name" value="Ubi_Hdrlase_CS"/>
</dbReference>